<dbReference type="AlphaFoldDB" id="A0AAW0XJF6"/>
<feature type="non-terminal residue" evidence="1">
    <location>
        <position position="144"/>
    </location>
</feature>
<sequence>KCIDCNICGKQFKCSYIICFHKSPYNYHKASQKFIGSNEESDVAMLGANHSSDIPNENEKNKEVLFTFPENHEERNYLEIVEIELNNCQELFKVEINNYNIIEGVVEQVGEPQGENDSVIKTNFVSRDQCVPVSNRSGERPGIP</sequence>
<evidence type="ECO:0000313" key="1">
    <source>
        <dbReference type="EMBL" id="KAK8739819.1"/>
    </source>
</evidence>
<feature type="non-terminal residue" evidence="1">
    <location>
        <position position="1"/>
    </location>
</feature>
<proteinExistence type="predicted"/>
<keyword evidence="2" id="KW-1185">Reference proteome</keyword>
<protein>
    <recommendedName>
        <fullName evidence="3">C2H2-type domain-containing protein</fullName>
    </recommendedName>
</protein>
<comment type="caution">
    <text evidence="1">The sequence shown here is derived from an EMBL/GenBank/DDBJ whole genome shotgun (WGS) entry which is preliminary data.</text>
</comment>
<organism evidence="1 2">
    <name type="scientific">Cherax quadricarinatus</name>
    <name type="common">Australian red claw crayfish</name>
    <dbReference type="NCBI Taxonomy" id="27406"/>
    <lineage>
        <taxon>Eukaryota</taxon>
        <taxon>Metazoa</taxon>
        <taxon>Ecdysozoa</taxon>
        <taxon>Arthropoda</taxon>
        <taxon>Crustacea</taxon>
        <taxon>Multicrustacea</taxon>
        <taxon>Malacostraca</taxon>
        <taxon>Eumalacostraca</taxon>
        <taxon>Eucarida</taxon>
        <taxon>Decapoda</taxon>
        <taxon>Pleocyemata</taxon>
        <taxon>Astacidea</taxon>
        <taxon>Parastacoidea</taxon>
        <taxon>Parastacidae</taxon>
        <taxon>Cherax</taxon>
    </lineage>
</organism>
<evidence type="ECO:0008006" key="3">
    <source>
        <dbReference type="Google" id="ProtNLM"/>
    </source>
</evidence>
<evidence type="ECO:0000313" key="2">
    <source>
        <dbReference type="Proteomes" id="UP001445076"/>
    </source>
</evidence>
<dbReference type="Proteomes" id="UP001445076">
    <property type="component" value="Unassembled WGS sequence"/>
</dbReference>
<name>A0AAW0XJF6_CHEQU</name>
<dbReference type="EMBL" id="JARKIK010000035">
    <property type="protein sequence ID" value="KAK8739819.1"/>
    <property type="molecule type" value="Genomic_DNA"/>
</dbReference>
<gene>
    <name evidence="1" type="ORF">OTU49_003212</name>
</gene>
<accession>A0AAW0XJF6</accession>
<reference evidence="1 2" key="1">
    <citation type="journal article" date="2024" name="BMC Genomics">
        <title>Genome assembly of redclaw crayfish (Cherax quadricarinatus) provides insights into its immune adaptation and hypoxia tolerance.</title>
        <authorList>
            <person name="Liu Z."/>
            <person name="Zheng J."/>
            <person name="Li H."/>
            <person name="Fang K."/>
            <person name="Wang S."/>
            <person name="He J."/>
            <person name="Zhou D."/>
            <person name="Weng S."/>
            <person name="Chi M."/>
            <person name="Gu Z."/>
            <person name="He J."/>
            <person name="Li F."/>
            <person name="Wang M."/>
        </authorList>
    </citation>
    <scope>NUCLEOTIDE SEQUENCE [LARGE SCALE GENOMIC DNA]</scope>
    <source>
        <strain evidence="1">ZL_2023a</strain>
    </source>
</reference>